<gene>
    <name evidence="2" type="ORF">PCOR1329_LOCUS44599</name>
</gene>
<organism evidence="2 3">
    <name type="scientific">Prorocentrum cordatum</name>
    <dbReference type="NCBI Taxonomy" id="2364126"/>
    <lineage>
        <taxon>Eukaryota</taxon>
        <taxon>Sar</taxon>
        <taxon>Alveolata</taxon>
        <taxon>Dinophyceae</taxon>
        <taxon>Prorocentrales</taxon>
        <taxon>Prorocentraceae</taxon>
        <taxon>Prorocentrum</taxon>
    </lineage>
</organism>
<feature type="region of interest" description="Disordered" evidence="1">
    <location>
        <begin position="32"/>
        <end position="239"/>
    </location>
</feature>
<accession>A0ABN9U2V2</accession>
<feature type="compositionally biased region" description="Polar residues" evidence="1">
    <location>
        <begin position="99"/>
        <end position="110"/>
    </location>
</feature>
<proteinExistence type="predicted"/>
<evidence type="ECO:0000313" key="2">
    <source>
        <dbReference type="EMBL" id="CAK0852966.1"/>
    </source>
</evidence>
<sequence>HLSRVRSYAVNAALSCGFAASLLATHTARGAARGGGELESSTCQSASTSSGGFGWIAPPPRPRVRAPTADGRGRPLQRRWTGPGPARRAPRAGGAGRLTFQTHHSTANTVRQRRLEPPQAAPRGAQTAGRSGGGADSAAGLNKQRSLSKRVGRGREGAGASGAAHERVRPSHITGDWGRGPASTEHGAAGFGVLRTAGRGASHRTQQETRGGGLEQWGNERKQKGRSEVESVLNLIAQR</sequence>
<feature type="compositionally biased region" description="Low complexity" evidence="1">
    <location>
        <begin position="40"/>
        <end position="50"/>
    </location>
</feature>
<keyword evidence="3" id="KW-1185">Reference proteome</keyword>
<name>A0ABN9U2V2_9DINO</name>
<evidence type="ECO:0000313" key="3">
    <source>
        <dbReference type="Proteomes" id="UP001189429"/>
    </source>
</evidence>
<comment type="caution">
    <text evidence="2">The sequence shown here is derived from an EMBL/GenBank/DDBJ whole genome shotgun (WGS) entry which is preliminary data.</text>
</comment>
<dbReference type="Proteomes" id="UP001189429">
    <property type="component" value="Unassembled WGS sequence"/>
</dbReference>
<reference evidence="2" key="1">
    <citation type="submission" date="2023-10" db="EMBL/GenBank/DDBJ databases">
        <authorList>
            <person name="Chen Y."/>
            <person name="Shah S."/>
            <person name="Dougan E. K."/>
            <person name="Thang M."/>
            <person name="Chan C."/>
        </authorList>
    </citation>
    <scope>NUCLEOTIDE SEQUENCE [LARGE SCALE GENOMIC DNA]</scope>
</reference>
<feature type="compositionally biased region" description="Basic and acidic residues" evidence="1">
    <location>
        <begin position="218"/>
        <end position="229"/>
    </location>
</feature>
<feature type="non-terminal residue" evidence="2">
    <location>
        <position position="1"/>
    </location>
</feature>
<evidence type="ECO:0000256" key="1">
    <source>
        <dbReference type="SAM" id="MobiDB-lite"/>
    </source>
</evidence>
<protein>
    <submittedName>
        <fullName evidence="2">Uncharacterized protein</fullName>
    </submittedName>
</protein>
<dbReference type="EMBL" id="CAUYUJ010015361">
    <property type="protein sequence ID" value="CAK0852966.1"/>
    <property type="molecule type" value="Genomic_DNA"/>
</dbReference>